<evidence type="ECO:0000256" key="2">
    <source>
        <dbReference type="SAM" id="Phobius"/>
    </source>
</evidence>
<dbReference type="Proteomes" id="UP001652741">
    <property type="component" value="Chromosome ssa12"/>
</dbReference>
<dbReference type="SMART" id="SM00409">
    <property type="entry name" value="IG"/>
    <property type="match status" value="1"/>
</dbReference>
<keyword evidence="2" id="KW-0472">Membrane</keyword>
<protein>
    <submittedName>
        <fullName evidence="5">Uncharacterized protein isoform X1</fullName>
    </submittedName>
</protein>
<feature type="compositionally biased region" description="Polar residues" evidence="1">
    <location>
        <begin position="251"/>
        <end position="272"/>
    </location>
</feature>
<dbReference type="OrthoDB" id="8436389at2759"/>
<dbReference type="InterPro" id="IPR013783">
    <property type="entry name" value="Ig-like_fold"/>
</dbReference>
<organism evidence="4 5">
    <name type="scientific">Salmo salar</name>
    <name type="common">Atlantic salmon</name>
    <dbReference type="NCBI Taxonomy" id="8030"/>
    <lineage>
        <taxon>Eukaryota</taxon>
        <taxon>Metazoa</taxon>
        <taxon>Chordata</taxon>
        <taxon>Craniata</taxon>
        <taxon>Vertebrata</taxon>
        <taxon>Euteleostomi</taxon>
        <taxon>Actinopterygii</taxon>
        <taxon>Neopterygii</taxon>
        <taxon>Teleostei</taxon>
        <taxon>Protacanthopterygii</taxon>
        <taxon>Salmoniformes</taxon>
        <taxon>Salmonidae</taxon>
        <taxon>Salmoninae</taxon>
        <taxon>Salmo</taxon>
    </lineage>
</organism>
<dbReference type="PANTHER" id="PTHR15343:SF0">
    <property type="entry name" value="T-CELL ANTIGEN CD7"/>
    <property type="match status" value="1"/>
</dbReference>
<keyword evidence="4" id="KW-1185">Reference proteome</keyword>
<evidence type="ECO:0000256" key="1">
    <source>
        <dbReference type="SAM" id="MobiDB-lite"/>
    </source>
</evidence>
<evidence type="ECO:0000313" key="4">
    <source>
        <dbReference type="Proteomes" id="UP001652741"/>
    </source>
</evidence>
<dbReference type="GO" id="GO:0016020">
    <property type="term" value="C:membrane"/>
    <property type="evidence" value="ECO:0007669"/>
    <property type="project" value="InterPro"/>
</dbReference>
<reference evidence="5" key="1">
    <citation type="submission" date="2025-08" db="UniProtKB">
        <authorList>
            <consortium name="RefSeq"/>
        </authorList>
    </citation>
    <scope>IDENTIFICATION</scope>
</reference>
<dbReference type="RefSeq" id="XP_014043782.1">
    <property type="nucleotide sequence ID" value="XM_014188307.2"/>
</dbReference>
<keyword evidence="2" id="KW-0812">Transmembrane</keyword>
<dbReference type="Gene3D" id="2.60.40.10">
    <property type="entry name" value="Immunoglobulins"/>
    <property type="match status" value="1"/>
</dbReference>
<dbReference type="KEGG" id="sasa:106595010"/>
<proteinExistence type="predicted"/>
<dbReference type="GO" id="GO:0002250">
    <property type="term" value="P:adaptive immune response"/>
    <property type="evidence" value="ECO:0007669"/>
    <property type="project" value="InterPro"/>
</dbReference>
<dbReference type="InterPro" id="IPR039090">
    <property type="entry name" value="CD7"/>
</dbReference>
<name>A0A1S3QVU4_SALSA</name>
<dbReference type="Pfam" id="PF07686">
    <property type="entry name" value="V-set"/>
    <property type="match status" value="1"/>
</dbReference>
<gene>
    <name evidence="5" type="primary">LOC106597072</name>
</gene>
<evidence type="ECO:0000259" key="3">
    <source>
        <dbReference type="SMART" id="SM00409"/>
    </source>
</evidence>
<dbReference type="InterPro" id="IPR036179">
    <property type="entry name" value="Ig-like_dom_sf"/>
</dbReference>
<keyword evidence="2" id="KW-1133">Transmembrane helix</keyword>
<feature type="region of interest" description="Disordered" evidence="1">
    <location>
        <begin position="248"/>
        <end position="272"/>
    </location>
</feature>
<dbReference type="AlphaFoldDB" id="A0A1S3QVU4"/>
<dbReference type="KEGG" id="sasa:106597072"/>
<dbReference type="SUPFAM" id="SSF48726">
    <property type="entry name" value="Immunoglobulin"/>
    <property type="match status" value="1"/>
</dbReference>
<evidence type="ECO:0000313" key="5">
    <source>
        <dbReference type="RefSeq" id="XP_014043782.1"/>
    </source>
</evidence>
<accession>A0A1S3QVU4</accession>
<sequence length="272" mass="30876">MSDVPYFLFFISRCQTETDCSTQPAVVMVMSLLRSFLLFYFSFNKLTTAAEAILWVKTGEKFTMKCSTTLKDQDGMYLYVGLDRDREVLYYYQRDSKLTPRRRYWDRVKTEGPVDQLTITVSNLTIEDTGVYWCVYTKFNKSTYENDINQGRGSTLVVVNGRDDALQLPCPTAIAVTLTPFHPANEKLCASGVENIIIITSILTTLMCAVIFLAWVAPRVKRCCNQGGYTPQVFPDSVYEDMARNPIYPPDTQQVQSYPYSVSTKGGSRTTV</sequence>
<dbReference type="PANTHER" id="PTHR15343">
    <property type="entry name" value="CD7"/>
    <property type="match status" value="1"/>
</dbReference>
<dbReference type="GO" id="GO:0038023">
    <property type="term" value="F:signaling receptor activity"/>
    <property type="evidence" value="ECO:0007669"/>
    <property type="project" value="InterPro"/>
</dbReference>
<dbReference type="InterPro" id="IPR013106">
    <property type="entry name" value="Ig_V-set"/>
</dbReference>
<feature type="domain" description="Immunoglobulin" evidence="3">
    <location>
        <begin position="51"/>
        <end position="160"/>
    </location>
</feature>
<feature type="transmembrane region" description="Helical" evidence="2">
    <location>
        <begin position="196"/>
        <end position="217"/>
    </location>
</feature>
<dbReference type="GeneID" id="106597072"/>
<dbReference type="InterPro" id="IPR003599">
    <property type="entry name" value="Ig_sub"/>
</dbReference>